<protein>
    <submittedName>
        <fullName evidence="3">Two-component system response regulator YehT</fullName>
    </submittedName>
</protein>
<evidence type="ECO:0000313" key="4">
    <source>
        <dbReference type="Proteomes" id="UP001279012"/>
    </source>
</evidence>
<proteinExistence type="predicted"/>
<organism evidence="3 4">
    <name type="scientific">Klebsiella aerogenes</name>
    <name type="common">Enterobacter aerogenes</name>
    <dbReference type="NCBI Taxonomy" id="548"/>
    <lineage>
        <taxon>Bacteria</taxon>
        <taxon>Pseudomonadati</taxon>
        <taxon>Pseudomonadota</taxon>
        <taxon>Gammaproteobacteria</taxon>
        <taxon>Enterobacterales</taxon>
        <taxon>Enterobacteriaceae</taxon>
        <taxon>Klebsiella/Raoultella group</taxon>
        <taxon>Klebsiella</taxon>
    </lineage>
</organism>
<dbReference type="PROSITE" id="PS50110">
    <property type="entry name" value="RESPONSE_REGULATORY"/>
    <property type="match status" value="1"/>
</dbReference>
<dbReference type="Gene3D" id="3.40.50.2300">
    <property type="match status" value="1"/>
</dbReference>
<sequence>MNILIVDDEPLARENLRCLLEEEKDIHIIGECSNAIEA</sequence>
<dbReference type="InterPro" id="IPR001789">
    <property type="entry name" value="Sig_transdc_resp-reg_receiver"/>
</dbReference>
<dbReference type="GO" id="GO:0000160">
    <property type="term" value="P:phosphorelay signal transduction system"/>
    <property type="evidence" value="ECO:0007669"/>
    <property type="project" value="InterPro"/>
</dbReference>
<comment type="caution">
    <text evidence="1">Lacks conserved residue(s) required for the propagation of feature annotation.</text>
</comment>
<feature type="domain" description="Response regulatory" evidence="2">
    <location>
        <begin position="2"/>
        <end position="38"/>
    </location>
</feature>
<dbReference type="EMBL" id="JAWZZT010000884">
    <property type="protein sequence ID" value="MDX7018402.1"/>
    <property type="molecule type" value="Genomic_DNA"/>
</dbReference>
<dbReference type="AlphaFoldDB" id="A0AAW9E9T7"/>
<dbReference type="Proteomes" id="UP001279012">
    <property type="component" value="Unassembled WGS sequence"/>
</dbReference>
<reference evidence="3" key="1">
    <citation type="submission" date="2023-11" db="EMBL/GenBank/DDBJ databases">
        <title>Detection of rare carbapenemases in Enterobacterales - comparison of two colorimetric and two CIM-based carbapenemase assays.</title>
        <authorList>
            <person name="Schaffarczyk L."/>
            <person name="Noster J."/>
            <person name="Stelzer Y."/>
            <person name="Sattler J."/>
            <person name="Gatermann S."/>
            <person name="Hamprecht A."/>
        </authorList>
    </citation>
    <scope>NUCLEOTIDE SEQUENCE</scope>
    <source>
        <strain evidence="3">CIM-Cont-037</strain>
    </source>
</reference>
<dbReference type="SUPFAM" id="SSF52172">
    <property type="entry name" value="CheY-like"/>
    <property type="match status" value="1"/>
</dbReference>
<gene>
    <name evidence="3" type="ORF">SJ059_28690</name>
</gene>
<evidence type="ECO:0000259" key="2">
    <source>
        <dbReference type="PROSITE" id="PS50110"/>
    </source>
</evidence>
<dbReference type="InterPro" id="IPR011006">
    <property type="entry name" value="CheY-like_superfamily"/>
</dbReference>
<evidence type="ECO:0000313" key="3">
    <source>
        <dbReference type="EMBL" id="MDX7018402.1"/>
    </source>
</evidence>
<name>A0AAW9E9T7_KLEAE</name>
<feature type="non-terminal residue" evidence="3">
    <location>
        <position position="38"/>
    </location>
</feature>
<comment type="caution">
    <text evidence="3">The sequence shown here is derived from an EMBL/GenBank/DDBJ whole genome shotgun (WGS) entry which is preliminary data.</text>
</comment>
<evidence type="ECO:0000256" key="1">
    <source>
        <dbReference type="PROSITE-ProRule" id="PRU00169"/>
    </source>
</evidence>
<accession>A0AAW9E9T7</accession>